<keyword evidence="3" id="KW-1185">Reference proteome</keyword>
<dbReference type="EMBL" id="VIGI01000008">
    <property type="protein sequence ID" value="KAB8297028.1"/>
    <property type="molecule type" value="Genomic_DNA"/>
</dbReference>
<protein>
    <recommendedName>
        <fullName evidence="4">Tesmin/TSO1-like CXC domain-containing protein</fullName>
    </recommendedName>
</protein>
<comment type="caution">
    <text evidence="2">The sequence shown here is derived from an EMBL/GenBank/DDBJ whole genome shotgun (WGS) entry which is preliminary data.</text>
</comment>
<evidence type="ECO:0008006" key="4">
    <source>
        <dbReference type="Google" id="ProtNLM"/>
    </source>
</evidence>
<name>A0A5N6K3R7_MONLA</name>
<gene>
    <name evidence="2" type="ORF">EYC80_002426</name>
</gene>
<sequence length="347" mass="39498">MAPSIKRKSKEVSVTERSTKVPKTVGQMEQSNPQNSMAALFRANKLVHDLKESQLRTILVQAYTSHPDIAHIVDLEHAKMEHIDEPLSESDAGPDIAPDLASDSVYDHIASENTPERDEVQISESDDETVKKNRKVTELEQHSIFSNFSCSCKNECASERCKCSKNSFSCGPTCKCTSCVNLLNKLALFFGEERLRATNCFASWMKQQGPGLDLNSAYTQEELRSLIMGVDEKKYYDEPEGSIFYDGSDEEIQRLGERWLKAKTEAQRKPIRIALFKRAFIEDGGYYFSFCSGAWEEFGQTRHCLACDECNDWRDWHCFVAPGISNHAKEYGGRIVNNYFHQFIFAY</sequence>
<dbReference type="Proteomes" id="UP000326757">
    <property type="component" value="Unassembled WGS sequence"/>
</dbReference>
<evidence type="ECO:0000256" key="1">
    <source>
        <dbReference type="SAM" id="MobiDB-lite"/>
    </source>
</evidence>
<feature type="region of interest" description="Disordered" evidence="1">
    <location>
        <begin position="1"/>
        <end position="32"/>
    </location>
</feature>
<evidence type="ECO:0000313" key="2">
    <source>
        <dbReference type="EMBL" id="KAB8297028.1"/>
    </source>
</evidence>
<dbReference type="OrthoDB" id="10012048at2759"/>
<feature type="compositionally biased region" description="Basic and acidic residues" evidence="1">
    <location>
        <begin position="10"/>
        <end position="19"/>
    </location>
</feature>
<accession>A0A5N6K3R7</accession>
<evidence type="ECO:0000313" key="3">
    <source>
        <dbReference type="Proteomes" id="UP000326757"/>
    </source>
</evidence>
<dbReference type="AlphaFoldDB" id="A0A5N6K3R7"/>
<proteinExistence type="predicted"/>
<reference evidence="2 3" key="1">
    <citation type="submission" date="2019-06" db="EMBL/GenBank/DDBJ databases">
        <title>Genome Sequence of the Brown Rot Fungal Pathogen Monilinia laxa.</title>
        <authorList>
            <person name="De Miccolis Angelini R.M."/>
            <person name="Landi L."/>
            <person name="Abate D."/>
            <person name="Pollastro S."/>
            <person name="Romanazzi G."/>
            <person name="Faretra F."/>
        </authorList>
    </citation>
    <scope>NUCLEOTIDE SEQUENCE [LARGE SCALE GENOMIC DNA]</scope>
    <source>
        <strain evidence="2 3">Mlax316</strain>
    </source>
</reference>
<organism evidence="2 3">
    <name type="scientific">Monilinia laxa</name>
    <name type="common">Brown rot fungus</name>
    <name type="synonym">Sclerotinia laxa</name>
    <dbReference type="NCBI Taxonomy" id="61186"/>
    <lineage>
        <taxon>Eukaryota</taxon>
        <taxon>Fungi</taxon>
        <taxon>Dikarya</taxon>
        <taxon>Ascomycota</taxon>
        <taxon>Pezizomycotina</taxon>
        <taxon>Leotiomycetes</taxon>
        <taxon>Helotiales</taxon>
        <taxon>Sclerotiniaceae</taxon>
        <taxon>Monilinia</taxon>
    </lineage>
</organism>